<dbReference type="Proteomes" id="UP000271974">
    <property type="component" value="Unassembled WGS sequence"/>
</dbReference>
<dbReference type="EMBL" id="RQTK01000715">
    <property type="protein sequence ID" value="RUS75737.1"/>
    <property type="molecule type" value="Genomic_DNA"/>
</dbReference>
<evidence type="ECO:0000256" key="1">
    <source>
        <dbReference type="SAM" id="MobiDB-lite"/>
    </source>
</evidence>
<feature type="region of interest" description="Disordered" evidence="1">
    <location>
        <begin position="1"/>
        <end position="64"/>
    </location>
</feature>
<proteinExistence type="predicted"/>
<reference evidence="2 3" key="1">
    <citation type="submission" date="2019-01" db="EMBL/GenBank/DDBJ databases">
        <title>A draft genome assembly of the solar-powered sea slug Elysia chlorotica.</title>
        <authorList>
            <person name="Cai H."/>
            <person name="Li Q."/>
            <person name="Fang X."/>
            <person name="Li J."/>
            <person name="Curtis N.E."/>
            <person name="Altenburger A."/>
            <person name="Shibata T."/>
            <person name="Feng M."/>
            <person name="Maeda T."/>
            <person name="Schwartz J.A."/>
            <person name="Shigenobu S."/>
            <person name="Lundholm N."/>
            <person name="Nishiyama T."/>
            <person name="Yang H."/>
            <person name="Hasebe M."/>
            <person name="Li S."/>
            <person name="Pierce S.K."/>
            <person name="Wang J."/>
        </authorList>
    </citation>
    <scope>NUCLEOTIDE SEQUENCE [LARGE SCALE GENOMIC DNA]</scope>
    <source>
        <strain evidence="2">EC2010</strain>
        <tissue evidence="2">Whole organism of an adult</tissue>
    </source>
</reference>
<feature type="compositionally biased region" description="Polar residues" evidence="1">
    <location>
        <begin position="16"/>
        <end position="41"/>
    </location>
</feature>
<organism evidence="2 3">
    <name type="scientific">Elysia chlorotica</name>
    <name type="common">Eastern emerald elysia</name>
    <name type="synonym">Sea slug</name>
    <dbReference type="NCBI Taxonomy" id="188477"/>
    <lineage>
        <taxon>Eukaryota</taxon>
        <taxon>Metazoa</taxon>
        <taxon>Spiralia</taxon>
        <taxon>Lophotrochozoa</taxon>
        <taxon>Mollusca</taxon>
        <taxon>Gastropoda</taxon>
        <taxon>Heterobranchia</taxon>
        <taxon>Euthyneura</taxon>
        <taxon>Panpulmonata</taxon>
        <taxon>Sacoglossa</taxon>
        <taxon>Placobranchoidea</taxon>
        <taxon>Plakobranchidae</taxon>
        <taxon>Elysia</taxon>
    </lineage>
</organism>
<evidence type="ECO:0000313" key="2">
    <source>
        <dbReference type="EMBL" id="RUS75737.1"/>
    </source>
</evidence>
<keyword evidence="3" id="KW-1185">Reference proteome</keyword>
<dbReference type="AlphaFoldDB" id="A0A3S1BA65"/>
<sequence>MGCSRSKTVAPVSPDGKNQSGNQASHSGAASETFQDQPSSSRDTKKKKNRANSNTRPLPPINPSALLPDIELFSSYQCESAELTVNNAKPRLNCPGIGRAIRLAPIVPGVEQQKSCVNATDLKNSLQSGFSYPLNRNEFHIPTEPSSGRASLTNSDIGFFQTRQPPKTVSPRHSISRTTMKTGLTPDSSGIFSTYGSEFSPLNTSRSSFLVPSRSSSARTGSVLTTSALNTSFMTSMDGEDDLNLENTLDNCHPRPHRRWERG</sequence>
<comment type="caution">
    <text evidence="2">The sequence shown here is derived from an EMBL/GenBank/DDBJ whole genome shotgun (WGS) entry which is preliminary data.</text>
</comment>
<name>A0A3S1BA65_ELYCH</name>
<accession>A0A3S1BA65</accession>
<evidence type="ECO:0000313" key="3">
    <source>
        <dbReference type="Proteomes" id="UP000271974"/>
    </source>
</evidence>
<protein>
    <submittedName>
        <fullName evidence="2">Uncharacterized protein</fullName>
    </submittedName>
</protein>
<gene>
    <name evidence="2" type="ORF">EGW08_016488</name>
</gene>